<protein>
    <submittedName>
        <fullName evidence="1">Uncharacterized protein</fullName>
    </submittedName>
</protein>
<evidence type="ECO:0000313" key="2">
    <source>
        <dbReference type="Proteomes" id="UP000828941"/>
    </source>
</evidence>
<proteinExistence type="predicted"/>
<evidence type="ECO:0000313" key="1">
    <source>
        <dbReference type="EMBL" id="KAI4326995.1"/>
    </source>
</evidence>
<keyword evidence="2" id="KW-1185">Reference proteome</keyword>
<dbReference type="Proteomes" id="UP000828941">
    <property type="component" value="Chromosome 8"/>
</dbReference>
<accession>A0ACB9MS05</accession>
<gene>
    <name evidence="1" type="ORF">L6164_019504</name>
</gene>
<comment type="caution">
    <text evidence="1">The sequence shown here is derived from an EMBL/GenBank/DDBJ whole genome shotgun (WGS) entry which is preliminary data.</text>
</comment>
<organism evidence="1 2">
    <name type="scientific">Bauhinia variegata</name>
    <name type="common">Purple orchid tree</name>
    <name type="synonym">Phanera variegata</name>
    <dbReference type="NCBI Taxonomy" id="167791"/>
    <lineage>
        <taxon>Eukaryota</taxon>
        <taxon>Viridiplantae</taxon>
        <taxon>Streptophyta</taxon>
        <taxon>Embryophyta</taxon>
        <taxon>Tracheophyta</taxon>
        <taxon>Spermatophyta</taxon>
        <taxon>Magnoliopsida</taxon>
        <taxon>eudicotyledons</taxon>
        <taxon>Gunneridae</taxon>
        <taxon>Pentapetalae</taxon>
        <taxon>rosids</taxon>
        <taxon>fabids</taxon>
        <taxon>Fabales</taxon>
        <taxon>Fabaceae</taxon>
        <taxon>Cercidoideae</taxon>
        <taxon>Cercideae</taxon>
        <taxon>Bauhiniinae</taxon>
        <taxon>Bauhinia</taxon>
    </lineage>
</organism>
<sequence>MVSPSQAQAQAQQSSCSSVLEITLLSADGIHHKSSSSSSTLFSLYSRRIRPFVTLTKLPATPTHCDRASHVYSSEGGFNPSWDQKFRVPVDSAFFSDQYSFIHLQLYNKRPIVGQAKLGSCLIPATDIGFLPPGSVRYLSYRLRSRDGSRGNGIINLSVKWDRFLPWMSPALGTCQTVIGIPVTNIQGTSDCSTNPELETGEIKFS</sequence>
<reference evidence="1 2" key="1">
    <citation type="journal article" date="2022" name="DNA Res.">
        <title>Chromosomal-level genome assembly of the orchid tree Bauhinia variegata (Leguminosae; Cercidoideae) supports the allotetraploid origin hypothesis of Bauhinia.</title>
        <authorList>
            <person name="Zhong Y."/>
            <person name="Chen Y."/>
            <person name="Zheng D."/>
            <person name="Pang J."/>
            <person name="Liu Y."/>
            <person name="Luo S."/>
            <person name="Meng S."/>
            <person name="Qian L."/>
            <person name="Wei D."/>
            <person name="Dai S."/>
            <person name="Zhou R."/>
        </authorList>
    </citation>
    <scope>NUCLEOTIDE SEQUENCE [LARGE SCALE GENOMIC DNA]</scope>
    <source>
        <strain evidence="1">BV-YZ2020</strain>
    </source>
</reference>
<dbReference type="EMBL" id="CM039433">
    <property type="protein sequence ID" value="KAI4326995.1"/>
    <property type="molecule type" value="Genomic_DNA"/>
</dbReference>
<name>A0ACB9MS05_BAUVA</name>